<dbReference type="RefSeq" id="WP_239130318.1">
    <property type="nucleotide sequence ID" value="NZ_BOOW01000055.1"/>
</dbReference>
<dbReference type="AlphaFoldDB" id="A0A919RQ00"/>
<accession>A0A919RQ00</accession>
<feature type="transmembrane region" description="Helical" evidence="1">
    <location>
        <begin position="12"/>
        <end position="31"/>
    </location>
</feature>
<protein>
    <submittedName>
        <fullName evidence="2">Uncharacterized protein</fullName>
    </submittedName>
</protein>
<dbReference type="EMBL" id="BOOW01000055">
    <property type="protein sequence ID" value="GII97152.1"/>
    <property type="molecule type" value="Genomic_DNA"/>
</dbReference>
<proteinExistence type="predicted"/>
<sequence length="54" mass="5638">MSQTQKYELEHAGLAYAGGVMLIVKLAAANAAAATDSFLRFIAINLSLLGVIAE</sequence>
<reference evidence="2" key="1">
    <citation type="submission" date="2021-01" db="EMBL/GenBank/DDBJ databases">
        <title>Whole genome shotgun sequence of Sinosporangium siamense NBRC 109515.</title>
        <authorList>
            <person name="Komaki H."/>
            <person name="Tamura T."/>
        </authorList>
    </citation>
    <scope>NUCLEOTIDE SEQUENCE</scope>
    <source>
        <strain evidence="2">NBRC 109515</strain>
    </source>
</reference>
<keyword evidence="1" id="KW-1133">Transmembrane helix</keyword>
<keyword evidence="1" id="KW-0472">Membrane</keyword>
<evidence type="ECO:0000313" key="3">
    <source>
        <dbReference type="Proteomes" id="UP000606172"/>
    </source>
</evidence>
<dbReference type="Proteomes" id="UP000606172">
    <property type="component" value="Unassembled WGS sequence"/>
</dbReference>
<keyword evidence="1" id="KW-0812">Transmembrane</keyword>
<comment type="caution">
    <text evidence="2">The sequence shown here is derived from an EMBL/GenBank/DDBJ whole genome shotgun (WGS) entry which is preliminary data.</text>
</comment>
<keyword evidence="3" id="KW-1185">Reference proteome</keyword>
<evidence type="ECO:0000256" key="1">
    <source>
        <dbReference type="SAM" id="Phobius"/>
    </source>
</evidence>
<gene>
    <name evidence="2" type="ORF">Ssi02_73830</name>
</gene>
<evidence type="ECO:0000313" key="2">
    <source>
        <dbReference type="EMBL" id="GII97152.1"/>
    </source>
</evidence>
<name>A0A919RQ00_9ACTN</name>
<organism evidence="2 3">
    <name type="scientific">Sinosporangium siamense</name>
    <dbReference type="NCBI Taxonomy" id="1367973"/>
    <lineage>
        <taxon>Bacteria</taxon>
        <taxon>Bacillati</taxon>
        <taxon>Actinomycetota</taxon>
        <taxon>Actinomycetes</taxon>
        <taxon>Streptosporangiales</taxon>
        <taxon>Streptosporangiaceae</taxon>
        <taxon>Sinosporangium</taxon>
    </lineage>
</organism>